<proteinExistence type="predicted"/>
<evidence type="ECO:0000313" key="14">
    <source>
        <dbReference type="Ensembl" id="ENSCSAVP00000007309.1"/>
    </source>
</evidence>
<keyword evidence="7 11" id="KW-0694">RNA-binding</keyword>
<dbReference type="SMART" id="SM00360">
    <property type="entry name" value="RRM"/>
    <property type="match status" value="1"/>
</dbReference>
<feature type="region of interest" description="Disordered" evidence="12">
    <location>
        <begin position="47"/>
        <end position="69"/>
    </location>
</feature>
<dbReference type="GeneTree" id="ENSGT00530000063480"/>
<dbReference type="InParanoid" id="H2YPQ1"/>
<keyword evidence="6" id="KW-0744">Spermatogenesis</keyword>
<reference evidence="15" key="1">
    <citation type="submission" date="2003-08" db="EMBL/GenBank/DDBJ databases">
        <authorList>
            <person name="Birren B."/>
            <person name="Nusbaum C."/>
            <person name="Abebe A."/>
            <person name="Abouelleil A."/>
            <person name="Adekoya E."/>
            <person name="Ait-zahra M."/>
            <person name="Allen N."/>
            <person name="Allen T."/>
            <person name="An P."/>
            <person name="Anderson M."/>
            <person name="Anderson S."/>
            <person name="Arachchi H."/>
            <person name="Armbruster J."/>
            <person name="Bachantsang P."/>
            <person name="Baldwin J."/>
            <person name="Barry A."/>
            <person name="Bayul T."/>
            <person name="Blitshsteyn B."/>
            <person name="Bloom T."/>
            <person name="Blye J."/>
            <person name="Boguslavskiy L."/>
            <person name="Borowsky M."/>
            <person name="Boukhgalter B."/>
            <person name="Brunache A."/>
            <person name="Butler J."/>
            <person name="Calixte N."/>
            <person name="Calvo S."/>
            <person name="Camarata J."/>
            <person name="Campo K."/>
            <person name="Chang J."/>
            <person name="Cheshatsang Y."/>
            <person name="Citroen M."/>
            <person name="Collymore A."/>
            <person name="Considine T."/>
            <person name="Cook A."/>
            <person name="Cooke P."/>
            <person name="Corum B."/>
            <person name="Cuomo C."/>
            <person name="David R."/>
            <person name="Dawoe T."/>
            <person name="Degray S."/>
            <person name="Dodge S."/>
            <person name="Dooley K."/>
            <person name="Dorje P."/>
            <person name="Dorjee K."/>
            <person name="Dorris L."/>
            <person name="Duffey N."/>
            <person name="Dupes A."/>
            <person name="Elkins T."/>
            <person name="Engels R."/>
            <person name="Erickson J."/>
            <person name="Farina A."/>
            <person name="Faro S."/>
            <person name="Ferreira P."/>
            <person name="Fischer H."/>
            <person name="Fitzgerald M."/>
            <person name="Foley K."/>
            <person name="Gage D."/>
            <person name="Galagan J."/>
            <person name="Gearin G."/>
            <person name="Gnerre S."/>
            <person name="Gnirke A."/>
            <person name="Goyette A."/>
            <person name="Graham J."/>
            <person name="Grandbois E."/>
            <person name="Gyaltsen K."/>
            <person name="Hafez N."/>
            <person name="Hagopian D."/>
            <person name="Hagos B."/>
            <person name="Hall J."/>
            <person name="Hatcher B."/>
            <person name="Heller A."/>
            <person name="Higgins H."/>
            <person name="Honan T."/>
            <person name="Horn A."/>
            <person name="Houde N."/>
            <person name="Hughes L."/>
            <person name="Hulme W."/>
            <person name="Husby E."/>
            <person name="Iliev I."/>
            <person name="Jaffe D."/>
            <person name="Jones C."/>
            <person name="Kamal M."/>
            <person name="Kamat A."/>
            <person name="Kamvysselis M."/>
            <person name="Karlsson E."/>
            <person name="Kells C."/>
            <person name="Kieu A."/>
            <person name="Kisner P."/>
            <person name="Kodira C."/>
            <person name="Kulbokas E."/>
            <person name="Labutti K."/>
            <person name="Lama D."/>
            <person name="Landers T."/>
            <person name="Leger J."/>
            <person name="Levine S."/>
            <person name="Lewis D."/>
            <person name="Lewis T."/>
            <person name="Lindblad-toh K."/>
            <person name="Liu X."/>
            <person name="Lokyitsang T."/>
            <person name="Lokyitsang Y."/>
            <person name="Lucien O."/>
            <person name="Lui A."/>
            <person name="Ma L.J."/>
            <person name="Mabbitt R."/>
            <person name="Macdonald J."/>
            <person name="Maclean C."/>
            <person name="Major J."/>
            <person name="Manning J."/>
            <person name="Marabella R."/>
            <person name="Maru K."/>
            <person name="Matthews C."/>
            <person name="Mauceli E."/>
            <person name="Mccarthy M."/>
            <person name="Mcdonough S."/>
            <person name="Mcghee T."/>
            <person name="Meldrim J."/>
            <person name="Meneus L."/>
            <person name="Mesirov J."/>
            <person name="Mihalev A."/>
            <person name="Mihova T."/>
            <person name="Mikkelsen T."/>
            <person name="Mlenga V."/>
            <person name="Moru K."/>
            <person name="Mozes J."/>
            <person name="Mulrain L."/>
            <person name="Munson G."/>
            <person name="Naylor J."/>
            <person name="Newes C."/>
            <person name="Nguyen C."/>
            <person name="Nguyen N."/>
            <person name="Nguyen T."/>
            <person name="Nicol R."/>
            <person name="Nielsen C."/>
            <person name="Nizzari M."/>
            <person name="Norbu C."/>
            <person name="Norbu N."/>
            <person name="O'donnell P."/>
            <person name="Okoawo O."/>
            <person name="O'leary S."/>
            <person name="Omotosho B."/>
            <person name="O'neill K."/>
            <person name="Osman S."/>
            <person name="Parker S."/>
            <person name="Perrin D."/>
            <person name="Phunkhang P."/>
            <person name="Piqani B."/>
            <person name="Purcell S."/>
            <person name="Rachupka T."/>
            <person name="Ramasamy U."/>
            <person name="Rameau R."/>
            <person name="Ray V."/>
            <person name="Raymond C."/>
            <person name="Retta R."/>
            <person name="Richardson S."/>
            <person name="Rise C."/>
            <person name="Rodriguez J."/>
            <person name="Rogers J."/>
            <person name="Rogov P."/>
            <person name="Rutman M."/>
            <person name="Schupbach R."/>
            <person name="Seaman C."/>
            <person name="Settipalli S."/>
            <person name="Sharpe T."/>
            <person name="Sheridan J."/>
            <person name="Sherpa N."/>
            <person name="Shi J."/>
            <person name="Smirnov S."/>
            <person name="Smith C."/>
            <person name="Sougnez C."/>
            <person name="Spencer B."/>
            <person name="Stalker J."/>
            <person name="Stange-thomann N."/>
            <person name="Stavropoulos S."/>
            <person name="Stetson K."/>
            <person name="Stone C."/>
            <person name="Stone S."/>
            <person name="Stubbs M."/>
            <person name="Talamas J."/>
            <person name="Tchuinga P."/>
            <person name="Tenzing P."/>
            <person name="Tesfaye S."/>
            <person name="Theodore J."/>
            <person name="Thoulutsang Y."/>
            <person name="Topham K."/>
            <person name="Towey S."/>
            <person name="Tsamla T."/>
            <person name="Tsomo N."/>
            <person name="Vallee D."/>
            <person name="Vassiliev H."/>
            <person name="Venkataraman V."/>
            <person name="Vinson J."/>
            <person name="Vo A."/>
            <person name="Wade C."/>
            <person name="Wang S."/>
            <person name="Wangchuk T."/>
            <person name="Wangdi T."/>
            <person name="Whittaker C."/>
            <person name="Wilkinson J."/>
            <person name="Wu Y."/>
            <person name="Wyman D."/>
            <person name="Yadav S."/>
            <person name="Yang S."/>
            <person name="Yang X."/>
            <person name="Yeager S."/>
            <person name="Yee E."/>
            <person name="Young G."/>
            <person name="Zainoun J."/>
            <person name="Zembeck L."/>
            <person name="Zimmer A."/>
            <person name="Zody M."/>
            <person name="Lander E."/>
        </authorList>
    </citation>
    <scope>NUCLEOTIDE SEQUENCE [LARGE SCALE GENOMIC DNA]</scope>
</reference>
<dbReference type="SUPFAM" id="SSF54928">
    <property type="entry name" value="RNA-binding domain, RBD"/>
    <property type="match status" value="1"/>
</dbReference>
<evidence type="ECO:0000256" key="3">
    <source>
        <dbReference type="ARBA" id="ARBA00022490"/>
    </source>
</evidence>
<dbReference type="GO" id="GO:0003730">
    <property type="term" value="F:mRNA 3'-UTR binding"/>
    <property type="evidence" value="ECO:0007669"/>
    <property type="project" value="TreeGrafter"/>
</dbReference>
<dbReference type="InterPro" id="IPR034988">
    <property type="entry name" value="DAZ_BOULE_RRM"/>
</dbReference>
<feature type="compositionally biased region" description="Polar residues" evidence="12">
    <location>
        <begin position="47"/>
        <end position="67"/>
    </location>
</feature>
<comment type="function">
    <text evidence="8">Probable RNA-binding protein, which may be required during spermatogenesis. May act by binding to the 3'-UTR of mRNAs and regulating their translation.</text>
</comment>
<dbReference type="PROSITE" id="PS50102">
    <property type="entry name" value="RRM"/>
    <property type="match status" value="1"/>
</dbReference>
<dbReference type="HOGENOM" id="CLU_1499579_0_0_1"/>
<dbReference type="Pfam" id="PF00076">
    <property type="entry name" value="RRM_1"/>
    <property type="match status" value="1"/>
</dbReference>
<dbReference type="Proteomes" id="UP000007875">
    <property type="component" value="Unassembled WGS sequence"/>
</dbReference>
<evidence type="ECO:0000256" key="1">
    <source>
        <dbReference type="ARBA" id="ARBA00004496"/>
    </source>
</evidence>
<evidence type="ECO:0000256" key="12">
    <source>
        <dbReference type="SAM" id="MobiDB-lite"/>
    </source>
</evidence>
<evidence type="ECO:0000259" key="13">
    <source>
        <dbReference type="PROSITE" id="PS50102"/>
    </source>
</evidence>
<reference evidence="14" key="2">
    <citation type="submission" date="2025-08" db="UniProtKB">
        <authorList>
            <consortium name="Ensembl"/>
        </authorList>
    </citation>
    <scope>IDENTIFICATION</scope>
</reference>
<feature type="domain" description="RRM" evidence="13">
    <location>
        <begin position="80"/>
        <end position="157"/>
    </location>
</feature>
<keyword evidence="2" id="KW-0217">Developmental protein</keyword>
<dbReference type="AlphaFoldDB" id="H2YPQ1"/>
<dbReference type="InterPro" id="IPR000504">
    <property type="entry name" value="RRM_dom"/>
</dbReference>
<dbReference type="InterPro" id="IPR035979">
    <property type="entry name" value="RBD_domain_sf"/>
</dbReference>
<protein>
    <recommendedName>
        <fullName evidence="10">Protein boule-like</fullName>
    </recommendedName>
</protein>
<keyword evidence="4" id="KW-0221">Differentiation</keyword>
<dbReference type="FunFam" id="3.30.70.330:FF:000167">
    <property type="entry name" value="protein boule-like isoform X1"/>
    <property type="match status" value="1"/>
</dbReference>
<dbReference type="Ensembl" id="ENSCSAVT00000007405.1">
    <property type="protein sequence ID" value="ENSCSAVP00000007309.1"/>
    <property type="gene ID" value="ENSCSAVG00000004364.1"/>
</dbReference>
<name>H2YPQ1_CIOSA</name>
<evidence type="ECO:0000256" key="2">
    <source>
        <dbReference type="ARBA" id="ARBA00022473"/>
    </source>
</evidence>
<keyword evidence="3" id="KW-0963">Cytoplasm</keyword>
<keyword evidence="15" id="KW-1185">Reference proteome</keyword>
<comment type="subunit">
    <text evidence="9">Interacts with DAZ1 and DAZL.</text>
</comment>
<evidence type="ECO:0000256" key="5">
    <source>
        <dbReference type="ARBA" id="ARBA00022845"/>
    </source>
</evidence>
<dbReference type="STRING" id="51511.ENSCSAVP00000007309"/>
<reference evidence="14" key="3">
    <citation type="submission" date="2025-09" db="UniProtKB">
        <authorList>
            <consortium name="Ensembl"/>
        </authorList>
    </citation>
    <scope>IDENTIFICATION</scope>
</reference>
<dbReference type="Gene3D" id="3.30.70.330">
    <property type="match status" value="1"/>
</dbReference>
<evidence type="ECO:0000256" key="6">
    <source>
        <dbReference type="ARBA" id="ARBA00022871"/>
    </source>
</evidence>
<sequence length="180" mass="20443">MDFTDKYEKISSYIGDQMYSLQNPNCMSECELSDKDRTQPHYFKPVQQTIDSPSPVYQPSSASSGLTDGNVPRYGTVIPNRIFVGGIDFKTKEEDLQKFFCNYGIVKDTKIIRDRANISKGYGFVTFETAEEADRVRDQEDCLYLNGKKLNIGQAVRKQQICFPKDIHVPGPLGSWVVHP</sequence>
<dbReference type="GO" id="GO:0045948">
    <property type="term" value="P:positive regulation of translational initiation"/>
    <property type="evidence" value="ECO:0007669"/>
    <property type="project" value="TreeGrafter"/>
</dbReference>
<dbReference type="PANTHER" id="PTHR11176:SF57">
    <property type="entry name" value="PROTEIN BOULE"/>
    <property type="match status" value="1"/>
</dbReference>
<evidence type="ECO:0000313" key="15">
    <source>
        <dbReference type="Proteomes" id="UP000007875"/>
    </source>
</evidence>
<evidence type="ECO:0000256" key="11">
    <source>
        <dbReference type="PROSITE-ProRule" id="PRU00176"/>
    </source>
</evidence>
<accession>H2YPQ1</accession>
<dbReference type="PANTHER" id="PTHR11176">
    <property type="entry name" value="BOULE-RELATED"/>
    <property type="match status" value="1"/>
</dbReference>
<dbReference type="GO" id="GO:0005737">
    <property type="term" value="C:cytoplasm"/>
    <property type="evidence" value="ECO:0007669"/>
    <property type="project" value="UniProtKB-SubCell"/>
</dbReference>
<dbReference type="GO" id="GO:0051321">
    <property type="term" value="P:meiotic cell cycle"/>
    <property type="evidence" value="ECO:0007669"/>
    <property type="project" value="UniProtKB-ARBA"/>
</dbReference>
<keyword evidence="5" id="KW-0810">Translation regulation</keyword>
<evidence type="ECO:0000256" key="7">
    <source>
        <dbReference type="ARBA" id="ARBA00022884"/>
    </source>
</evidence>
<dbReference type="eggNOG" id="KOG0118">
    <property type="taxonomic scope" value="Eukaryota"/>
</dbReference>
<evidence type="ECO:0000256" key="4">
    <source>
        <dbReference type="ARBA" id="ARBA00022782"/>
    </source>
</evidence>
<evidence type="ECO:0000256" key="8">
    <source>
        <dbReference type="ARBA" id="ARBA00060279"/>
    </source>
</evidence>
<dbReference type="GO" id="GO:0030154">
    <property type="term" value="P:cell differentiation"/>
    <property type="evidence" value="ECO:0007669"/>
    <property type="project" value="UniProtKB-KW"/>
</dbReference>
<dbReference type="GO" id="GO:0007283">
    <property type="term" value="P:spermatogenesis"/>
    <property type="evidence" value="ECO:0007669"/>
    <property type="project" value="UniProtKB-KW"/>
</dbReference>
<dbReference type="GO" id="GO:0070935">
    <property type="term" value="P:3'-UTR-mediated mRNA stabilization"/>
    <property type="evidence" value="ECO:0007669"/>
    <property type="project" value="TreeGrafter"/>
</dbReference>
<dbReference type="GO" id="GO:0008494">
    <property type="term" value="F:translation activator activity"/>
    <property type="evidence" value="ECO:0007669"/>
    <property type="project" value="TreeGrafter"/>
</dbReference>
<evidence type="ECO:0000256" key="10">
    <source>
        <dbReference type="ARBA" id="ARBA00072848"/>
    </source>
</evidence>
<evidence type="ECO:0000256" key="9">
    <source>
        <dbReference type="ARBA" id="ARBA00062241"/>
    </source>
</evidence>
<dbReference type="CDD" id="cd12412">
    <property type="entry name" value="RRM_DAZL_BOULE"/>
    <property type="match status" value="1"/>
</dbReference>
<comment type="subcellular location">
    <subcellularLocation>
        <location evidence="1">Cytoplasm</location>
    </subcellularLocation>
</comment>
<organism evidence="14 15">
    <name type="scientific">Ciona savignyi</name>
    <name type="common">Pacific transparent sea squirt</name>
    <dbReference type="NCBI Taxonomy" id="51511"/>
    <lineage>
        <taxon>Eukaryota</taxon>
        <taxon>Metazoa</taxon>
        <taxon>Chordata</taxon>
        <taxon>Tunicata</taxon>
        <taxon>Ascidiacea</taxon>
        <taxon>Phlebobranchia</taxon>
        <taxon>Cionidae</taxon>
        <taxon>Ciona</taxon>
    </lineage>
</organism>
<dbReference type="InterPro" id="IPR012677">
    <property type="entry name" value="Nucleotide-bd_a/b_plait_sf"/>
</dbReference>